<dbReference type="OrthoDB" id="285729at2759"/>
<dbReference type="PANTHER" id="PTHR13243">
    <property type="entry name" value="HSPC111 PROTEIN-RELATED"/>
    <property type="match status" value="1"/>
</dbReference>
<comment type="subcellular location">
    <subcellularLocation>
        <location evidence="2">Nucleus</location>
        <location evidence="2">Nucleolus</location>
    </subcellularLocation>
</comment>
<feature type="compositionally biased region" description="Low complexity" evidence="6">
    <location>
        <begin position="78"/>
        <end position="87"/>
    </location>
</feature>
<comment type="similarity">
    <text evidence="3">Belongs to the NOP16 family.</text>
</comment>
<keyword evidence="5" id="KW-0539">Nucleus</keyword>
<evidence type="ECO:0000313" key="10">
    <source>
        <dbReference type="Proteomes" id="UP000658997"/>
    </source>
</evidence>
<gene>
    <name evidence="8" type="ORF">UBRO2_01059</name>
    <name evidence="7" type="ORF">UBRO_00122</name>
</gene>
<dbReference type="Proteomes" id="UP000179920">
    <property type="component" value="Chromosome II"/>
</dbReference>
<organism evidence="7 9">
    <name type="scientific">Ustilago bromivora</name>
    <dbReference type="NCBI Taxonomy" id="307758"/>
    <lineage>
        <taxon>Eukaryota</taxon>
        <taxon>Fungi</taxon>
        <taxon>Dikarya</taxon>
        <taxon>Basidiomycota</taxon>
        <taxon>Ustilaginomycotina</taxon>
        <taxon>Ustilaginomycetes</taxon>
        <taxon>Ustilaginales</taxon>
        <taxon>Ustilaginaceae</taxon>
        <taxon>Ustilago</taxon>
    </lineage>
</organism>
<evidence type="ECO:0000256" key="5">
    <source>
        <dbReference type="ARBA" id="ARBA00023242"/>
    </source>
</evidence>
<keyword evidence="10" id="KW-1185">Reference proteome</keyword>
<dbReference type="InterPro" id="IPR019002">
    <property type="entry name" value="Ribosome_biogenesis_Nop16"/>
</dbReference>
<feature type="compositionally biased region" description="Basic residues" evidence="6">
    <location>
        <begin position="1"/>
        <end position="10"/>
    </location>
</feature>
<dbReference type="Pfam" id="PF09420">
    <property type="entry name" value="Nop16"/>
    <property type="match status" value="1"/>
</dbReference>
<proteinExistence type="inferred from homology"/>
<dbReference type="GO" id="GO:0042273">
    <property type="term" value="P:ribosomal large subunit biogenesis"/>
    <property type="evidence" value="ECO:0007669"/>
    <property type="project" value="TreeGrafter"/>
</dbReference>
<evidence type="ECO:0000256" key="1">
    <source>
        <dbReference type="ARBA" id="ARBA00002889"/>
    </source>
</evidence>
<evidence type="ECO:0000256" key="6">
    <source>
        <dbReference type="SAM" id="MobiDB-lite"/>
    </source>
</evidence>
<dbReference type="Proteomes" id="UP000658997">
    <property type="component" value="Unassembled WGS sequence"/>
</dbReference>
<comment type="function">
    <text evidence="1">Involved in the biogenesis of the 60S ribosomal subunit.</text>
</comment>
<evidence type="ECO:0000256" key="2">
    <source>
        <dbReference type="ARBA" id="ARBA00004604"/>
    </source>
</evidence>
<protein>
    <recommendedName>
        <fullName evidence="4">Nucleolar protein 16</fullName>
    </recommendedName>
</protein>
<evidence type="ECO:0000256" key="3">
    <source>
        <dbReference type="ARBA" id="ARBA00008479"/>
    </source>
</evidence>
<accession>A0A1K0H1R4</accession>
<evidence type="ECO:0000313" key="8">
    <source>
        <dbReference type="EMBL" id="SYW75904.1"/>
    </source>
</evidence>
<reference evidence="7" key="1">
    <citation type="submission" date="2016-04" db="EMBL/GenBank/DDBJ databases">
        <authorList>
            <person name="Evans L.H."/>
            <person name="Alamgir A."/>
            <person name="Owens N."/>
            <person name="Weber N.D."/>
            <person name="Virtaneva K."/>
            <person name="Barbian K."/>
            <person name="Babar A."/>
            <person name="Rosenke K."/>
        </authorList>
    </citation>
    <scope>NUCLEOTIDE SEQUENCE</scope>
    <source>
        <strain evidence="7">UB2112</strain>
    </source>
</reference>
<feature type="region of interest" description="Disordered" evidence="6">
    <location>
        <begin position="1"/>
        <end position="106"/>
    </location>
</feature>
<dbReference type="AlphaFoldDB" id="A0A1K0H1R4"/>
<evidence type="ECO:0000313" key="7">
    <source>
        <dbReference type="EMBL" id="SAM72784.1"/>
    </source>
</evidence>
<reference evidence="9" key="2">
    <citation type="submission" date="2016-04" db="EMBL/GenBank/DDBJ databases">
        <authorList>
            <person name="Guldener U."/>
            <person name="Guldener U."/>
        </authorList>
    </citation>
    <scope>NUCLEOTIDE SEQUENCE [LARGE SCALE GENOMIC DNA]</scope>
    <source>
        <strain evidence="9">UB2112</strain>
    </source>
</reference>
<dbReference type="EMBL" id="LT558118">
    <property type="protein sequence ID" value="SAM72784.1"/>
    <property type="molecule type" value="Genomic_DNA"/>
</dbReference>
<sequence>MANPRQRRKSGSGSSMKPSLNAKRQMKKRLARAPTVHGADVLKDNYDPKLTLRQNYARLGLVPSLDVRPDTGGTERAPTQPSTSTSDPDSKPKKGMAKVIRDDKGNIVDIVEANSDSEEETTWGKPIASVADDEEVETYMPAEKAKKEVNPVVRELEEMAAKAEPVERHASQLEGQWLRDLVQKYAEDTERMARDRGLNVWQKTEGEIKRAIKKAGGFEALRG</sequence>
<evidence type="ECO:0000256" key="4">
    <source>
        <dbReference type="ARBA" id="ARBA00015522"/>
    </source>
</evidence>
<name>A0A1K0H1R4_9BASI</name>
<dbReference type="EMBL" id="ULHB01000012">
    <property type="protein sequence ID" value="SYW75904.1"/>
    <property type="molecule type" value="Genomic_DNA"/>
</dbReference>
<evidence type="ECO:0000313" key="9">
    <source>
        <dbReference type="Proteomes" id="UP000179920"/>
    </source>
</evidence>
<dbReference type="PANTHER" id="PTHR13243:SF1">
    <property type="entry name" value="NUCLEOLAR PROTEIN 16"/>
    <property type="match status" value="1"/>
</dbReference>
<dbReference type="GO" id="GO:0005730">
    <property type="term" value="C:nucleolus"/>
    <property type="evidence" value="ECO:0007669"/>
    <property type="project" value="UniProtKB-SubCell"/>
</dbReference>
<reference evidence="8" key="3">
    <citation type="submission" date="2018-08" db="EMBL/GenBank/DDBJ databases">
        <authorList>
            <person name="Guldener U."/>
        </authorList>
    </citation>
    <scope>NUCLEOTIDE SEQUENCE</scope>
    <source>
        <strain evidence="8">UB2</strain>
    </source>
</reference>